<reference evidence="10" key="1">
    <citation type="submission" date="2019-08" db="EMBL/GenBank/DDBJ databases">
        <title>The genome of the North American firefly Photinus pyralis.</title>
        <authorList>
            <consortium name="Photinus pyralis genome working group"/>
            <person name="Fallon T.R."/>
            <person name="Sander Lower S.E."/>
            <person name="Weng J.-K."/>
        </authorList>
    </citation>
    <scope>NUCLEOTIDE SEQUENCE</scope>
    <source>
        <strain evidence="10">TRF0915ILg1</strain>
        <tissue evidence="10">Whole body</tissue>
    </source>
</reference>
<dbReference type="InterPro" id="IPR022700">
    <property type="entry name" value="CLIP"/>
</dbReference>
<evidence type="ECO:0000256" key="5">
    <source>
        <dbReference type="ARBA" id="ARBA00023145"/>
    </source>
</evidence>
<dbReference type="GO" id="GO:0006508">
    <property type="term" value="P:proteolysis"/>
    <property type="evidence" value="ECO:0007669"/>
    <property type="project" value="UniProtKB-KW"/>
</dbReference>
<name>A0A8K0G780_IGNLU</name>
<keyword evidence="2 8" id="KW-0732">Signal</keyword>
<dbReference type="EMBL" id="VTPC01007240">
    <property type="protein sequence ID" value="KAF2894195.1"/>
    <property type="molecule type" value="Genomic_DNA"/>
</dbReference>
<keyword evidence="3" id="KW-0378">Hydrolase</keyword>
<dbReference type="InterPro" id="IPR009003">
    <property type="entry name" value="Peptidase_S1_PA"/>
</dbReference>
<dbReference type="InterPro" id="IPR038565">
    <property type="entry name" value="CLIP_sf"/>
</dbReference>
<protein>
    <recommendedName>
        <fullName evidence="9">Clip domain-containing protein</fullName>
    </recommendedName>
</protein>
<keyword evidence="6" id="KW-1015">Disulfide bond</keyword>
<dbReference type="InterPro" id="IPR043504">
    <property type="entry name" value="Peptidase_S1_PA_chymotrypsin"/>
</dbReference>
<keyword evidence="4" id="KW-0720">Serine protease</keyword>
<dbReference type="Proteomes" id="UP000801492">
    <property type="component" value="Unassembled WGS sequence"/>
</dbReference>
<dbReference type="PROSITE" id="PS51888">
    <property type="entry name" value="CLIP"/>
    <property type="match status" value="1"/>
</dbReference>
<evidence type="ECO:0000256" key="2">
    <source>
        <dbReference type="ARBA" id="ARBA00022729"/>
    </source>
</evidence>
<keyword evidence="1" id="KW-0645">Protease</keyword>
<keyword evidence="11" id="KW-1185">Reference proteome</keyword>
<dbReference type="Pfam" id="PF12032">
    <property type="entry name" value="CLIP"/>
    <property type="match status" value="1"/>
</dbReference>
<dbReference type="Pfam" id="PF00089">
    <property type="entry name" value="Trypsin"/>
    <property type="match status" value="1"/>
</dbReference>
<evidence type="ECO:0000256" key="8">
    <source>
        <dbReference type="SAM" id="SignalP"/>
    </source>
</evidence>
<dbReference type="SUPFAM" id="SSF50494">
    <property type="entry name" value="Trypsin-like serine proteases"/>
    <property type="match status" value="1"/>
</dbReference>
<dbReference type="FunFam" id="3.30.1640.30:FF:000001">
    <property type="entry name" value="Serine protease 7"/>
    <property type="match status" value="1"/>
</dbReference>
<evidence type="ECO:0000313" key="10">
    <source>
        <dbReference type="EMBL" id="KAF2894195.1"/>
    </source>
</evidence>
<feature type="signal peptide" evidence="8">
    <location>
        <begin position="1"/>
        <end position="19"/>
    </location>
</feature>
<dbReference type="Gene3D" id="2.40.10.10">
    <property type="entry name" value="Trypsin-like serine proteases"/>
    <property type="match status" value="1"/>
</dbReference>
<dbReference type="AlphaFoldDB" id="A0A8K0G780"/>
<dbReference type="PANTHER" id="PTHR24260:SF145">
    <property type="entry name" value="FI17609P1-RELATED"/>
    <property type="match status" value="1"/>
</dbReference>
<dbReference type="Gene3D" id="3.30.1640.30">
    <property type="match status" value="1"/>
</dbReference>
<keyword evidence="7" id="KW-0325">Glycoprotein</keyword>
<evidence type="ECO:0000256" key="4">
    <source>
        <dbReference type="ARBA" id="ARBA00022825"/>
    </source>
</evidence>
<sequence>MYFIFSAFVLLFAISQSSAAGESCKTPNNKTGECILLRECPSLHEIIANKTEAAKEFVRQSICGFQGLDSLVCCATSAGSNSSVNQDNKKTSNRHLLPDRRYCGYQHSDDYAHDTSNTTITEFPWLARIAYRRKSESEDSYQKQYLCLGSLINPQYILTAATCTTVSRFVM</sequence>
<dbReference type="InterPro" id="IPR051333">
    <property type="entry name" value="CLIP_Serine_Protease"/>
</dbReference>
<feature type="domain" description="Clip" evidence="9">
    <location>
        <begin position="23"/>
        <end position="74"/>
    </location>
</feature>
<feature type="chain" id="PRO_5035467766" description="Clip domain-containing protein" evidence="8">
    <location>
        <begin position="20"/>
        <end position="171"/>
    </location>
</feature>
<organism evidence="10 11">
    <name type="scientific">Ignelater luminosus</name>
    <name type="common">Cucubano</name>
    <name type="synonym">Pyrophorus luminosus</name>
    <dbReference type="NCBI Taxonomy" id="2038154"/>
    <lineage>
        <taxon>Eukaryota</taxon>
        <taxon>Metazoa</taxon>
        <taxon>Ecdysozoa</taxon>
        <taxon>Arthropoda</taxon>
        <taxon>Hexapoda</taxon>
        <taxon>Insecta</taxon>
        <taxon>Pterygota</taxon>
        <taxon>Neoptera</taxon>
        <taxon>Endopterygota</taxon>
        <taxon>Coleoptera</taxon>
        <taxon>Polyphaga</taxon>
        <taxon>Elateriformia</taxon>
        <taxon>Elateroidea</taxon>
        <taxon>Elateridae</taxon>
        <taxon>Agrypninae</taxon>
        <taxon>Pyrophorini</taxon>
        <taxon>Ignelater</taxon>
    </lineage>
</organism>
<evidence type="ECO:0000256" key="1">
    <source>
        <dbReference type="ARBA" id="ARBA00022670"/>
    </source>
</evidence>
<comment type="caution">
    <text evidence="10">The sequence shown here is derived from an EMBL/GenBank/DDBJ whole genome shotgun (WGS) entry which is preliminary data.</text>
</comment>
<accession>A0A8K0G780</accession>
<evidence type="ECO:0000256" key="6">
    <source>
        <dbReference type="ARBA" id="ARBA00023157"/>
    </source>
</evidence>
<dbReference type="PANTHER" id="PTHR24260">
    <property type="match status" value="1"/>
</dbReference>
<gene>
    <name evidence="10" type="ORF">ILUMI_11976</name>
</gene>
<keyword evidence="5" id="KW-0865">Zymogen</keyword>
<dbReference type="SMART" id="SM00680">
    <property type="entry name" value="CLIP"/>
    <property type="match status" value="1"/>
</dbReference>
<proteinExistence type="predicted"/>
<evidence type="ECO:0000259" key="9">
    <source>
        <dbReference type="PROSITE" id="PS51888"/>
    </source>
</evidence>
<evidence type="ECO:0000256" key="7">
    <source>
        <dbReference type="ARBA" id="ARBA00023180"/>
    </source>
</evidence>
<dbReference type="OrthoDB" id="6652883at2759"/>
<dbReference type="InterPro" id="IPR001254">
    <property type="entry name" value="Trypsin_dom"/>
</dbReference>
<evidence type="ECO:0000313" key="11">
    <source>
        <dbReference type="Proteomes" id="UP000801492"/>
    </source>
</evidence>
<dbReference type="GO" id="GO:0004252">
    <property type="term" value="F:serine-type endopeptidase activity"/>
    <property type="evidence" value="ECO:0007669"/>
    <property type="project" value="InterPro"/>
</dbReference>
<evidence type="ECO:0000256" key="3">
    <source>
        <dbReference type="ARBA" id="ARBA00022801"/>
    </source>
</evidence>